<evidence type="ECO:0000256" key="3">
    <source>
        <dbReference type="SAM" id="MobiDB-lite"/>
    </source>
</evidence>
<dbReference type="InterPro" id="IPR000225">
    <property type="entry name" value="Armadillo"/>
</dbReference>
<dbReference type="Proteomes" id="UP001642484">
    <property type="component" value="Unassembled WGS sequence"/>
</dbReference>
<reference evidence="4 5" key="1">
    <citation type="submission" date="2024-02" db="EMBL/GenBank/DDBJ databases">
        <authorList>
            <person name="Chen Y."/>
            <person name="Shah S."/>
            <person name="Dougan E. K."/>
            <person name="Thang M."/>
            <person name="Chan C."/>
        </authorList>
    </citation>
    <scope>NUCLEOTIDE SEQUENCE [LARGE SCALE GENOMIC DNA]</scope>
</reference>
<sequence>MSSRTLWANRVQALTEQLKSGDAELTVKASSTLVDVCFCFEPSEEHRAETFSLGALDVLVKGLRNHPGNANVQNEASFALGNVCAYSEERSAEAFKLGALDLLVEALRNHPGNADVQAGASFALGNVCRCSQKHQAEAFTLGALDLLVEALRNHPRHSGVQIWASHGLGQVCWGSTVAQGVRKRAIELGAFELIVSNLPPMPSGKDYFRFWALGSLCFGSDPAALDRQQKALSLGTLGQVKLMLKEEKGMQEQGTAVLQLLKKNDICRMVLQIVSAPWSLWQWAHPASSHSTNPAAESSEASPQSREAREATETSPSEAARNRRGVAEAEKDLQAAIKSRDVNRLRKAIEEAEEFGVETAILYEAQKALTNLVESGPISPSIQLLQDEADDLTPMAPMGIQICHAIDALFQLLTHEHEASKSVGRETLERCCQKAQKTSDELLKSSIFGLMNPDEIKHFLLAADHQMWMEIRQNTEDFLNKLLKEPGIRVEDRPKVAEMMRPDAINSHLRQMRPVIMDHTVREPATTTPFGHTGYMKWLTLKIIQKMNIKDIAISGQYYGSSYTPETQILEWLHYKGESMDGMVVMFAPGEREAGIKAIRDYQIPNAFLDLTLKASVRFAETNFATTVQTVLDAVKELDQIFSEMGLAHEPWRNDEEVNSKHGSGEISLNLVDLMEFLDLKTNGEMNSSNQKSLEDAFAKWKANKAFQRRVVAILTEEGRGCANYLDYGKVVEWLRSQFPQKKNYRILIHAHAGPGNTQDAASIEAVLHGGNGVWAGIIPQAAQGGHNSSLVFLDNMLRLGNQHVLEDYWLHQAAQSARYVYYLNFNTYTVPDDCPIWGAQVERLLHTAFSTVEGEEWRRRRGNYYNMWGRKEEIKLETAVENSKHHKAVSTLRIHEKRGKYRLSPLVSDVKTWEKRLGEDLSILDARDVISEYVAEVRMLAFALMNAGLRVNIDAPSTLRKLVEIVKRNRSVIQRCRQVDAYQKAGQHQGLGRRSGGSRDLSRHAARYSVALPGPAPGVIGRCGALQKDAISWSALDDAVPSTPSFMEESASGAAARRCVPRSLRGAGRREGLSFPYKANACKKTEKRSKNDQKERMFSKMRRWLRSKKDQVKEAESEVPWSVGDDVNGESIQEELVKFLDKGQKFPMFKKPDVNTVTFLEEALETDTEAKPEEDRWGWFQSLPAKTCVESVKELFLHGLELVAASQVPVNLVYQKRLPRSTLPLLQSLNFLEKWLVKLATAEKEAILWAGFWTDPNSQDGHLHRASKETLFRFAHLTETETVHPSTKLGRMIEQFNELDQCKGELAWKLTGNFWSFASYSFVLGMKRKEQGTVIALANKDLSGPRSLNKSVLFQHEVPTLGIAAWGLGFWSPQVILIDLKATCNKTSSILRERLFARLSPYFRVRAQRYWTSAEYALRSKPSWQCIDCEEGKCELGPELAQHLRTLRE</sequence>
<evidence type="ECO:0000256" key="1">
    <source>
        <dbReference type="ARBA" id="ARBA00022737"/>
    </source>
</evidence>
<dbReference type="PANTHER" id="PTHR22895:SF0">
    <property type="entry name" value="ARMADILLO REPEAT-CONTAINING PROTEIN 6"/>
    <property type="match status" value="1"/>
</dbReference>
<gene>
    <name evidence="4" type="ORF">CCMP2556_LOCUS15374</name>
</gene>
<evidence type="ECO:0000313" key="4">
    <source>
        <dbReference type="EMBL" id="CAK9023840.1"/>
    </source>
</evidence>
<dbReference type="SMART" id="SM00185">
    <property type="entry name" value="ARM"/>
    <property type="match status" value="3"/>
</dbReference>
<name>A0ABP0KBT5_9DINO</name>
<evidence type="ECO:0000313" key="5">
    <source>
        <dbReference type="Proteomes" id="UP001642484"/>
    </source>
</evidence>
<dbReference type="PROSITE" id="PS50176">
    <property type="entry name" value="ARM_REPEAT"/>
    <property type="match status" value="1"/>
</dbReference>
<feature type="non-terminal residue" evidence="4">
    <location>
        <position position="1450"/>
    </location>
</feature>
<proteinExistence type="predicted"/>
<keyword evidence="1" id="KW-0677">Repeat</keyword>
<protein>
    <submittedName>
        <fullName evidence="4">Uncharacterized protein</fullName>
    </submittedName>
</protein>
<comment type="caution">
    <text evidence="4">The sequence shown here is derived from an EMBL/GenBank/DDBJ whole genome shotgun (WGS) entry which is preliminary data.</text>
</comment>
<dbReference type="Gene3D" id="1.25.10.10">
    <property type="entry name" value="Leucine-rich Repeat Variant"/>
    <property type="match status" value="1"/>
</dbReference>
<feature type="repeat" description="ARM" evidence="2">
    <location>
        <begin position="54"/>
        <end position="92"/>
    </location>
</feature>
<accession>A0ABP0KBT5</accession>
<dbReference type="EMBL" id="CAXAMN010008058">
    <property type="protein sequence ID" value="CAK9023840.1"/>
    <property type="molecule type" value="Genomic_DNA"/>
</dbReference>
<dbReference type="PANTHER" id="PTHR22895">
    <property type="entry name" value="ARMADILLO REPEAT-CONTAINING PROTEIN 6"/>
    <property type="match status" value="1"/>
</dbReference>
<feature type="region of interest" description="Disordered" evidence="3">
    <location>
        <begin position="287"/>
        <end position="329"/>
    </location>
</feature>
<dbReference type="InterPro" id="IPR016024">
    <property type="entry name" value="ARM-type_fold"/>
</dbReference>
<organism evidence="4 5">
    <name type="scientific">Durusdinium trenchii</name>
    <dbReference type="NCBI Taxonomy" id="1381693"/>
    <lineage>
        <taxon>Eukaryota</taxon>
        <taxon>Sar</taxon>
        <taxon>Alveolata</taxon>
        <taxon>Dinophyceae</taxon>
        <taxon>Suessiales</taxon>
        <taxon>Symbiodiniaceae</taxon>
        <taxon>Durusdinium</taxon>
    </lineage>
</organism>
<dbReference type="SUPFAM" id="SSF48371">
    <property type="entry name" value="ARM repeat"/>
    <property type="match status" value="1"/>
</dbReference>
<dbReference type="InterPro" id="IPR011989">
    <property type="entry name" value="ARM-like"/>
</dbReference>
<evidence type="ECO:0000256" key="2">
    <source>
        <dbReference type="PROSITE-ProRule" id="PRU00259"/>
    </source>
</evidence>
<keyword evidence="5" id="KW-1185">Reference proteome</keyword>
<feature type="compositionally biased region" description="Low complexity" evidence="3">
    <location>
        <begin position="294"/>
        <end position="305"/>
    </location>
</feature>